<dbReference type="Pfam" id="PF16804">
    <property type="entry name" value="DUF5071"/>
    <property type="match status" value="1"/>
</dbReference>
<evidence type="ECO:0000313" key="2">
    <source>
        <dbReference type="EMBL" id="MBC1324332.1"/>
    </source>
</evidence>
<dbReference type="InterPro" id="IPR038692">
    <property type="entry name" value="Cthe_2751_sf"/>
</dbReference>
<accession>A0A7X0T831</accession>
<dbReference type="InterPro" id="IPR031837">
    <property type="entry name" value="DUF5071"/>
</dbReference>
<protein>
    <submittedName>
        <fullName evidence="2">DUF5071 domain-containing protein</fullName>
    </submittedName>
</protein>
<gene>
    <name evidence="2" type="ORF">HB853_15540</name>
</gene>
<comment type="caution">
    <text evidence="2">The sequence shown here is derived from an EMBL/GenBank/DDBJ whole genome shotgun (WGS) entry which is preliminary data.</text>
</comment>
<dbReference type="Gene3D" id="1.25.40.750">
    <property type="entry name" value="Domain of unknown function DUF5071"/>
    <property type="match status" value="1"/>
</dbReference>
<feature type="domain" description="DUF5071" evidence="1">
    <location>
        <begin position="6"/>
        <end position="123"/>
    </location>
</feature>
<reference evidence="2 3" key="1">
    <citation type="submission" date="2020-03" db="EMBL/GenBank/DDBJ databases">
        <title>Soil Listeria distribution.</title>
        <authorList>
            <person name="Liao J."/>
            <person name="Wiedmann M."/>
        </authorList>
    </citation>
    <scope>NUCLEOTIDE SEQUENCE [LARGE SCALE GENOMIC DNA]</scope>
    <source>
        <strain evidence="2 3">FSL L7-1829</strain>
    </source>
</reference>
<dbReference type="Proteomes" id="UP000522007">
    <property type="component" value="Unassembled WGS sequence"/>
</dbReference>
<evidence type="ECO:0000259" key="1">
    <source>
        <dbReference type="Pfam" id="PF16804"/>
    </source>
</evidence>
<organism evidence="2 3">
    <name type="scientific">Listeria welshimeri</name>
    <dbReference type="NCBI Taxonomy" id="1643"/>
    <lineage>
        <taxon>Bacteria</taxon>
        <taxon>Bacillati</taxon>
        <taxon>Bacillota</taxon>
        <taxon>Bacilli</taxon>
        <taxon>Bacillales</taxon>
        <taxon>Listeriaceae</taxon>
        <taxon>Listeria</taxon>
    </lineage>
</organism>
<dbReference type="EMBL" id="JAAROP010000031">
    <property type="protein sequence ID" value="MBC1324332.1"/>
    <property type="molecule type" value="Genomic_DNA"/>
</dbReference>
<dbReference type="CDD" id="cd11743">
    <property type="entry name" value="Cthe_2751_like"/>
    <property type="match status" value="1"/>
</dbReference>
<dbReference type="AlphaFoldDB" id="A0A7X0T831"/>
<sequence length="128" mass="14698">MGIEDLIPKDKFDDSHIDELNTIDKIEVIPILGTLLGWLKDPNWPVAQALFPVLPRFQFELIDHILEVFHSSDDIWKNEILLLMANFDKENIVILAPEIKRIMTNPTSGERLEGTVDYAKTLLDKFAL</sequence>
<evidence type="ECO:0000313" key="3">
    <source>
        <dbReference type="Proteomes" id="UP000522007"/>
    </source>
</evidence>
<dbReference type="RefSeq" id="WP_185328867.1">
    <property type="nucleotide sequence ID" value="NZ_JACTGZ010000005.1"/>
</dbReference>
<proteinExistence type="predicted"/>
<name>A0A7X0T831_LISWE</name>